<dbReference type="Gene3D" id="3.40.50.410">
    <property type="entry name" value="von Willebrand factor, type A domain"/>
    <property type="match status" value="1"/>
</dbReference>
<evidence type="ECO:0000259" key="2">
    <source>
        <dbReference type="PROSITE" id="PS50234"/>
    </source>
</evidence>
<dbReference type="Gene3D" id="2.60.120.1560">
    <property type="match status" value="1"/>
</dbReference>
<dbReference type="PANTHER" id="PTHR10579">
    <property type="entry name" value="CALCIUM-ACTIVATED CHLORIDE CHANNEL REGULATOR"/>
    <property type="match status" value="1"/>
</dbReference>
<name>A0ABT4CS55_9CLOT</name>
<dbReference type="RefSeq" id="WP_268049748.1">
    <property type="nucleotide sequence ID" value="NZ_JAPQES010000003.1"/>
</dbReference>
<keyword evidence="1" id="KW-0732">Signal</keyword>
<accession>A0ABT4CS55</accession>
<dbReference type="SMART" id="SM00327">
    <property type="entry name" value="VWA"/>
    <property type="match status" value="1"/>
</dbReference>
<dbReference type="CDD" id="cd00198">
    <property type="entry name" value="vWFA"/>
    <property type="match status" value="1"/>
</dbReference>
<evidence type="ECO:0000313" key="4">
    <source>
        <dbReference type="EMBL" id="MCY6370906.1"/>
    </source>
</evidence>
<evidence type="ECO:0000259" key="3">
    <source>
        <dbReference type="PROSITE" id="PS51820"/>
    </source>
</evidence>
<dbReference type="PROSITE" id="PS51820">
    <property type="entry name" value="PA14"/>
    <property type="match status" value="1"/>
</dbReference>
<feature type="chain" id="PRO_5046117656" evidence="1">
    <location>
        <begin position="27"/>
        <end position="1842"/>
    </location>
</feature>
<evidence type="ECO:0000313" key="5">
    <source>
        <dbReference type="Proteomes" id="UP001079657"/>
    </source>
</evidence>
<protein>
    <submittedName>
        <fullName evidence="4">VWA domain-containing protein</fullName>
    </submittedName>
</protein>
<dbReference type="InterPro" id="IPR036465">
    <property type="entry name" value="vWFA_dom_sf"/>
</dbReference>
<feature type="domain" description="PA14" evidence="3">
    <location>
        <begin position="804"/>
        <end position="967"/>
    </location>
</feature>
<gene>
    <name evidence="4" type="ORF">OXH55_09710</name>
</gene>
<dbReference type="Pfam" id="PF00092">
    <property type="entry name" value="VWA"/>
    <property type="match status" value="2"/>
</dbReference>
<dbReference type="Proteomes" id="UP001079657">
    <property type="component" value="Unassembled WGS sequence"/>
</dbReference>
<dbReference type="InterPro" id="IPR002035">
    <property type="entry name" value="VWF_A"/>
</dbReference>
<dbReference type="PROSITE" id="PS50234">
    <property type="entry name" value="VWFA"/>
    <property type="match status" value="1"/>
</dbReference>
<dbReference type="PANTHER" id="PTHR10579:SF43">
    <property type="entry name" value="ZINC FINGER (C3HC4-TYPE RING FINGER) FAMILY PROTEIN"/>
    <property type="match status" value="1"/>
</dbReference>
<comment type="caution">
    <text evidence="4">The sequence shown here is derived from an EMBL/GenBank/DDBJ whole genome shotgun (WGS) entry which is preliminary data.</text>
</comment>
<feature type="domain" description="VWFA" evidence="2">
    <location>
        <begin position="75"/>
        <end position="346"/>
    </location>
</feature>
<dbReference type="InterPro" id="IPR011658">
    <property type="entry name" value="PA14_dom"/>
</dbReference>
<organism evidence="4 5">
    <name type="scientific">Clostridium ganghwense</name>
    <dbReference type="NCBI Taxonomy" id="312089"/>
    <lineage>
        <taxon>Bacteria</taxon>
        <taxon>Bacillati</taxon>
        <taxon>Bacillota</taxon>
        <taxon>Clostridia</taxon>
        <taxon>Eubacteriales</taxon>
        <taxon>Clostridiaceae</taxon>
        <taxon>Clostridium</taxon>
    </lineage>
</organism>
<dbReference type="SUPFAM" id="SSF53300">
    <property type="entry name" value="vWA-like"/>
    <property type="match status" value="1"/>
</dbReference>
<dbReference type="Pfam" id="PF07691">
    <property type="entry name" value="PA14"/>
    <property type="match status" value="1"/>
</dbReference>
<reference evidence="4" key="1">
    <citation type="submission" date="2022-12" db="EMBL/GenBank/DDBJ databases">
        <authorList>
            <person name="Wang J."/>
        </authorList>
    </citation>
    <scope>NUCLEOTIDE SEQUENCE</scope>
    <source>
        <strain evidence="4">HY-42-06</strain>
    </source>
</reference>
<evidence type="ECO:0000256" key="1">
    <source>
        <dbReference type="SAM" id="SignalP"/>
    </source>
</evidence>
<proteinExistence type="predicted"/>
<dbReference type="EMBL" id="JAPQES010000003">
    <property type="protein sequence ID" value="MCY6370906.1"/>
    <property type="molecule type" value="Genomic_DNA"/>
</dbReference>
<feature type="signal peptide" evidence="1">
    <location>
        <begin position="1"/>
        <end position="26"/>
    </location>
</feature>
<dbReference type="InterPro" id="IPR037524">
    <property type="entry name" value="PA14/GLEYA"/>
</dbReference>
<dbReference type="InterPro" id="IPR051266">
    <property type="entry name" value="CLCR"/>
</dbReference>
<dbReference type="SUPFAM" id="SSF56988">
    <property type="entry name" value="Anthrax protective antigen"/>
    <property type="match status" value="1"/>
</dbReference>
<sequence>MRKKIFNFILVFVFMLNQISILPAFAAETNSEGDKVVINRTVNGRNLEVGDTFTVDYTITPKELTINQQSNKNKDIVLVIDTSGSMDWGVNGAENVSYNKKRLSIMKNVAKGFVEKFKGNDKVRIGLVKYDNLADVVFDLDYVNENDDENLTNSNINRICNELNINKNNVYCDSSYSRFYIYKNGQFVRVYKKSDLEKEFRINVGIKTKIDELSAHGSTNIGDGLRRAYYRLNNNDGHEKFIIMMTDGQPEAYSVGYKMGYGKASGYYQTTWRNNGTIINDYREEALIYSKKIATEKIKDSDIKTFVVGFGNGTDDSKNLEIANSAGGVYKNAQSESDIQSVYDEIQKIIETNVSASAHFEETIDELQVMNSEELPQGLRVEENKIVGDIKNIYYTKNSNGKYEAKPIEFSVTYKANRVGTYTLGLNETSFVKYNVNNSLETVPLSSESINVSNKQIISDDLVQIQRTINDNSLSLGETFLANYRIIPQSISVDYDNIFGEYRGKLYKKFRKNNGKIQMKQYWFGDKNNFTPIDDKLYEIVAHGNYKNLTQEEKKELQEGKIIQVGNHYYREITASVNEKFKNSLTADAHFEESFTQGLEVVNAENLPQGLRVEGNKIVGDIPVYYSKGGDKFNADEISFNITYKTKKNNSYKLGANDESFVEYTLGEEYDGQEKEYFSEAQISLEQSSNKPKVTIKVSDALGVKDTFKVESQNSGTEREDKFLETDNLLKGQGYAEFQAEDVNLDSFKYKFVKSNVQPQNLPTQGWTDVKVNNDGNSNTDIMKDKSGYLKWRSYDVSHMPNLSGRDKWSNRSETFKKPSNIIQIQSTAVSDANSYIDHINGKWLANTVFMRNFFVDNNYKESSKFWGYIKPDEDGDYYFGINSDDGSYGYIIVDGEQIDIVNKNSFFVPQGSKFGTLNNVMRLKKDKYYPIYLEYFNWGGSAHFQLWYNNVNKITNRNKNNVPYNWFYPAKNNTPGEYPEATFKVNYGVQFPEQPGKYYIAYKAENSDGGYREGFYGPFVVGGKAPITLSRKIVGDSAIRVADEFNIEYTVKPEDIKIQEKYGESIIKNIQYEEILPQGIEIVEKNGVNGFEVAGQNVKKNLGNITYRRNDEKGVYEAQPITFTVRFKGNEVKEFNLGVNEKATVNYEDLDGANRQKEFSRFTIGVTKKLTPDVVVTRKIANDKTSVMESRNFEIVYTITPQPITSQEISKAFGDQSVEDRLVVTNVKFTETFPDVNKFNVLKVEGLQNVDLTNSGVVVGNVSNITYTKQSDGSYTAQPFEVRVKLNVSEKGTYTLGSNKASYLEYTAFDGDKIKNPFIDMELVVNPFEAQLQLARTILADDDNFKRGETFKSKYTITPLELSLSDYFDDNQIALIQSQGENAIDKNGNKLFDNFVINNIKFQENVSTGLSVISNSKFTFTNGTVTGNIPNITYRLNKNKDKLVADPVSFEVQFRCVSAGRYVLGEHEGSFITYNDYNGEQGKKIFNMTSLEFEDINVEEISGLLIRTSLVSNSSDHNKYDLNVDVTEAVVNGEKISLKQLKVKNTADAEYNIYDPNVTAVDGIKTFIKSGLDENFLTGKYITIVGTDEANKSVTITVPIIKLVTNEFVEGENNIVIESQPDIWVDEFEANGTEYITETTHPKTNSSSGVYRQNNVKLIAGSSILEVEVRNSDGNISRRIFDISTAKTNVVKQGIFVKDDRANKYIIGGNESEESNVKVNNINIIRTMVQHIGVMIEVNNNKSKFEIDVDARYNTRNTKFNIYELNNGTLNRTPVFTSICKLNEISNELLKYQFENGKTYIIEYTFITDAPQNIQIVNKVKIDNVEVAKLKILVEKLPKLD</sequence>
<keyword evidence="5" id="KW-1185">Reference proteome</keyword>